<organism evidence="11 12">
    <name type="scientific">Trichoplax adhaerens</name>
    <name type="common">Trichoplax reptans</name>
    <dbReference type="NCBI Taxonomy" id="10228"/>
    <lineage>
        <taxon>Eukaryota</taxon>
        <taxon>Metazoa</taxon>
        <taxon>Placozoa</taxon>
        <taxon>Uniplacotomia</taxon>
        <taxon>Trichoplacea</taxon>
        <taxon>Trichoplacidae</taxon>
        <taxon>Trichoplax</taxon>
    </lineage>
</organism>
<evidence type="ECO:0000259" key="9">
    <source>
        <dbReference type="PROSITE" id="PS50850"/>
    </source>
</evidence>
<dbReference type="PANTHER" id="PTHR11388:SF100">
    <property type="entry name" value="SOLUTE CARRIER ORGANIC ANION TRANSPORTER FAMILY MEMBER 4A1"/>
    <property type="match status" value="1"/>
</dbReference>
<gene>
    <name evidence="11" type="ORF">TRIADDRAFT_20303</name>
</gene>
<evidence type="ECO:0000256" key="1">
    <source>
        <dbReference type="ARBA" id="ARBA00004651"/>
    </source>
</evidence>
<comment type="subcellular location">
    <subcellularLocation>
        <location evidence="1 8">Cell membrane</location>
        <topology evidence="1 8">Multi-pass membrane protein</topology>
    </subcellularLocation>
</comment>
<dbReference type="SUPFAM" id="SSF100895">
    <property type="entry name" value="Kazal-type serine protease inhibitors"/>
    <property type="match status" value="1"/>
</dbReference>
<feature type="transmembrane region" description="Helical" evidence="8">
    <location>
        <begin position="613"/>
        <end position="636"/>
    </location>
</feature>
<evidence type="ECO:0000256" key="6">
    <source>
        <dbReference type="ARBA" id="ARBA00023136"/>
    </source>
</evidence>
<evidence type="ECO:0000256" key="8">
    <source>
        <dbReference type="RuleBase" id="RU362056"/>
    </source>
</evidence>
<evidence type="ECO:0000256" key="7">
    <source>
        <dbReference type="ARBA" id="ARBA00023157"/>
    </source>
</evidence>
<proteinExistence type="inferred from homology"/>
<dbReference type="SUPFAM" id="SSF103473">
    <property type="entry name" value="MFS general substrate transporter"/>
    <property type="match status" value="1"/>
</dbReference>
<keyword evidence="8" id="KW-0813">Transport</keyword>
<dbReference type="InterPro" id="IPR004156">
    <property type="entry name" value="OATP"/>
</dbReference>
<feature type="transmembrane region" description="Helical" evidence="8">
    <location>
        <begin position="97"/>
        <end position="118"/>
    </location>
</feature>
<dbReference type="PANTHER" id="PTHR11388">
    <property type="entry name" value="ORGANIC ANION TRANSPORTER"/>
    <property type="match status" value="1"/>
</dbReference>
<keyword evidence="7" id="KW-1015">Disulfide bond</keyword>
<dbReference type="InterPro" id="IPR020846">
    <property type="entry name" value="MFS_dom"/>
</dbReference>
<feature type="transmembrane region" description="Helical" evidence="8">
    <location>
        <begin position="168"/>
        <end position="193"/>
    </location>
</feature>
<dbReference type="NCBIfam" id="TIGR00805">
    <property type="entry name" value="oat"/>
    <property type="match status" value="1"/>
</dbReference>
<protein>
    <recommendedName>
        <fullName evidence="8">Solute carrier organic anion transporter family member</fullName>
    </recommendedName>
</protein>
<dbReference type="EMBL" id="DS985241">
    <property type="protein sequence ID" value="EDV28795.1"/>
    <property type="molecule type" value="Genomic_DNA"/>
</dbReference>
<dbReference type="Pfam" id="PF03137">
    <property type="entry name" value="OATP"/>
    <property type="match status" value="1"/>
</dbReference>
<dbReference type="OMA" id="VAMYHLA"/>
<feature type="transmembrane region" description="Helical" evidence="8">
    <location>
        <begin position="360"/>
        <end position="381"/>
    </location>
</feature>
<dbReference type="CTD" id="6749212"/>
<dbReference type="FunCoup" id="B3RLK7">
    <property type="interactions" value="132"/>
</dbReference>
<dbReference type="InterPro" id="IPR036259">
    <property type="entry name" value="MFS_trans_sf"/>
</dbReference>
<dbReference type="InterPro" id="IPR036058">
    <property type="entry name" value="Kazal_dom_sf"/>
</dbReference>
<reference evidence="11 12" key="1">
    <citation type="journal article" date="2008" name="Nature">
        <title>The Trichoplax genome and the nature of placozoans.</title>
        <authorList>
            <person name="Srivastava M."/>
            <person name="Begovic E."/>
            <person name="Chapman J."/>
            <person name="Putnam N.H."/>
            <person name="Hellsten U."/>
            <person name="Kawashima T."/>
            <person name="Kuo A."/>
            <person name="Mitros T."/>
            <person name="Salamov A."/>
            <person name="Carpenter M.L."/>
            <person name="Signorovitch A.Y."/>
            <person name="Moreno M.A."/>
            <person name="Kamm K."/>
            <person name="Grimwood J."/>
            <person name="Schmutz J."/>
            <person name="Shapiro H."/>
            <person name="Grigoriev I.V."/>
            <person name="Buss L.W."/>
            <person name="Schierwater B."/>
            <person name="Dellaporta S.L."/>
            <person name="Rokhsar D.S."/>
        </authorList>
    </citation>
    <scope>NUCLEOTIDE SEQUENCE [LARGE SCALE GENOMIC DNA]</scope>
    <source>
        <strain evidence="11 12">Grell-BS-1999</strain>
    </source>
</reference>
<evidence type="ECO:0000313" key="12">
    <source>
        <dbReference type="Proteomes" id="UP000009022"/>
    </source>
</evidence>
<feature type="domain" description="Kazal-like" evidence="10">
    <location>
        <begin position="441"/>
        <end position="498"/>
    </location>
</feature>
<keyword evidence="5 8" id="KW-1133">Transmembrane helix</keyword>
<dbReference type="Gene3D" id="1.20.1250.20">
    <property type="entry name" value="MFS general substrate transporter like domains"/>
    <property type="match status" value="1"/>
</dbReference>
<dbReference type="InParanoid" id="B3RLK7"/>
<name>B3RLK7_TRIAD</name>
<keyword evidence="4 8" id="KW-0812">Transmembrane</keyword>
<feature type="transmembrane region" description="Helical" evidence="8">
    <location>
        <begin position="252"/>
        <end position="274"/>
    </location>
</feature>
<comment type="similarity">
    <text evidence="2 8">Belongs to the organo anion transporter (TC 2.A.60) family.</text>
</comment>
<feature type="transmembrane region" description="Helical" evidence="8">
    <location>
        <begin position="528"/>
        <end position="547"/>
    </location>
</feature>
<dbReference type="PROSITE" id="PS51465">
    <property type="entry name" value="KAZAL_2"/>
    <property type="match status" value="1"/>
</dbReference>
<keyword evidence="3" id="KW-1003">Cell membrane</keyword>
<evidence type="ECO:0000313" key="11">
    <source>
        <dbReference type="EMBL" id="EDV28795.1"/>
    </source>
</evidence>
<keyword evidence="8" id="KW-0406">Ion transport</keyword>
<dbReference type="OrthoDB" id="5062115at2759"/>
<sequence>MYPKENKINRFGYGRFTPSWLQFFNHQHWLLFFICSFIVIAGMQATGFTGVIITSLEKRYELRSTETAFIASVYEISAAIVGTIVSFYACQGHKPKVLAYGAITMSLGAFIFALPHFISGEYYSKASNQNSGLCYRPELTNMTTSPSVTTDITTTDLLCSASSALRNFIYIILIGQVLVGAGNNLLWNVGMACMDENVSPNVSSIYIAIMMALSALGPAIGYLLGGAFMRIYVDWPVRSPGLIPEDARWVGAWWLGFIITGFLLLLIALPLLAYPPHLSGYEKYKAMRLARVDVKPTADHNYGNKLKDLPQATRDLITNKPFIWSVIAATLESIAANGFATFLPKFIEYQFALTSSVSSIITGLIVVPGAGGGMILGGYIVKRFGFNGATSAKFNTVLSVVGTIACTLFALSCPTAKFAGVNIAYPQLNVNNGDIRSVNETYLTSSCNNQCHCEKQKYQPVCGVNGITYFSPCHAGCVVVNMSLPISNRKYYNCSCIMTPSNYGNSTLPSAMKNTAIEGICDQECSNLAPFLILLFAMMVLTYIKAVPATEVIFRCVPDSQRSFALGIEWLFLRLLGSVPGPIIMGWIIDNSCHVWKIECGQKSSCWFYDNNLMRFLILGAGVFFKGIASIGYFMAWYTYSSNQDNVSDEENAMGQDKNLSIATNVTLSTTASDNIFSSAASAEFRLNYGSQKSRETII</sequence>
<dbReference type="HOGENOM" id="CLU_008954_1_2_1"/>
<keyword evidence="12" id="KW-1185">Reference proteome</keyword>
<feature type="transmembrane region" description="Helical" evidence="8">
    <location>
        <begin position="205"/>
        <end position="232"/>
    </location>
</feature>
<dbReference type="GO" id="GO:0006811">
    <property type="term" value="P:monoatomic ion transport"/>
    <property type="evidence" value="ECO:0007669"/>
    <property type="project" value="UniProtKB-KW"/>
</dbReference>
<dbReference type="KEGG" id="tad:TRIADDRAFT_20303"/>
<evidence type="ECO:0000256" key="4">
    <source>
        <dbReference type="ARBA" id="ARBA00022692"/>
    </source>
</evidence>
<feature type="transmembrane region" description="Helical" evidence="8">
    <location>
        <begin position="322"/>
        <end position="340"/>
    </location>
</feature>
<dbReference type="GO" id="GO:0005886">
    <property type="term" value="C:plasma membrane"/>
    <property type="evidence" value="ECO:0007669"/>
    <property type="project" value="UniProtKB-SubCell"/>
</dbReference>
<evidence type="ECO:0000256" key="2">
    <source>
        <dbReference type="ARBA" id="ARBA00009657"/>
    </source>
</evidence>
<feature type="transmembrane region" description="Helical" evidence="8">
    <location>
        <begin position="68"/>
        <end position="90"/>
    </location>
</feature>
<dbReference type="RefSeq" id="XP_002107997.1">
    <property type="nucleotide sequence ID" value="XM_002107961.1"/>
</dbReference>
<dbReference type="Pfam" id="PF07648">
    <property type="entry name" value="Kazal_2"/>
    <property type="match status" value="1"/>
</dbReference>
<feature type="transmembrane region" description="Helical" evidence="8">
    <location>
        <begin position="393"/>
        <end position="411"/>
    </location>
</feature>
<evidence type="ECO:0000256" key="5">
    <source>
        <dbReference type="ARBA" id="ARBA00022989"/>
    </source>
</evidence>
<dbReference type="GeneID" id="6749212"/>
<feature type="domain" description="Major facilitator superfamily (MFS) profile" evidence="9">
    <location>
        <begin position="30"/>
        <end position="644"/>
    </location>
</feature>
<evidence type="ECO:0000256" key="3">
    <source>
        <dbReference type="ARBA" id="ARBA00022475"/>
    </source>
</evidence>
<dbReference type="PROSITE" id="PS50850">
    <property type="entry name" value="MFS"/>
    <property type="match status" value="1"/>
</dbReference>
<dbReference type="GO" id="GO:0022857">
    <property type="term" value="F:transmembrane transporter activity"/>
    <property type="evidence" value="ECO:0007669"/>
    <property type="project" value="InterPro"/>
</dbReference>
<accession>B3RLK7</accession>
<dbReference type="InterPro" id="IPR002350">
    <property type="entry name" value="Kazal_dom"/>
</dbReference>
<dbReference type="AlphaFoldDB" id="B3RLK7"/>
<dbReference type="PhylomeDB" id="B3RLK7"/>
<dbReference type="eggNOG" id="KOG3626">
    <property type="taxonomic scope" value="Eukaryota"/>
</dbReference>
<evidence type="ECO:0000259" key="10">
    <source>
        <dbReference type="PROSITE" id="PS51465"/>
    </source>
</evidence>
<feature type="transmembrane region" description="Helical" evidence="8">
    <location>
        <begin position="29"/>
        <end position="56"/>
    </location>
</feature>
<keyword evidence="6 8" id="KW-0472">Membrane</keyword>
<dbReference type="Proteomes" id="UP000009022">
    <property type="component" value="Unassembled WGS sequence"/>
</dbReference>
<feature type="transmembrane region" description="Helical" evidence="8">
    <location>
        <begin position="568"/>
        <end position="589"/>
    </location>
</feature>